<dbReference type="Proteomes" id="UP000886523">
    <property type="component" value="Unassembled WGS sequence"/>
</dbReference>
<feature type="non-terminal residue" evidence="2">
    <location>
        <position position="239"/>
    </location>
</feature>
<keyword evidence="3" id="KW-1185">Reference proteome</keyword>
<evidence type="ECO:0000256" key="1">
    <source>
        <dbReference type="SAM" id="MobiDB-lite"/>
    </source>
</evidence>
<feature type="region of interest" description="Disordered" evidence="1">
    <location>
        <begin position="143"/>
        <end position="170"/>
    </location>
</feature>
<feature type="non-terminal residue" evidence="2">
    <location>
        <position position="1"/>
    </location>
</feature>
<gene>
    <name evidence="2" type="ORF">BS47DRAFT_1271918</name>
</gene>
<dbReference type="AlphaFoldDB" id="A0A9P6AN88"/>
<accession>A0A9P6AN88</accession>
<sequence length="239" mass="26145">LNFLSILHSNTAPNLSAWCTSLQEHLGSLGHLFDTKDSLVKRYSDALQSYQLLVQFAHERISNAIATSPRRSGPISEPTSGPGLTHAPSQCALHEPQSEAYNERPSAYLRSRCPICFGTLYQSPLKKHEPNVIVSIDGCFTQKQRKGRGDSPPKPAFSSPLDEEHDETSEVDVADYGDWVDEPAAEEDFVERGMKVPVSALDACHESFTAADKACQKASTAIFADTGLMALLCEHDQAI</sequence>
<dbReference type="EMBL" id="MU129048">
    <property type="protein sequence ID" value="KAF9508887.1"/>
    <property type="molecule type" value="Genomic_DNA"/>
</dbReference>
<dbReference type="InterPro" id="IPR040521">
    <property type="entry name" value="KDZ"/>
</dbReference>
<feature type="region of interest" description="Disordered" evidence="1">
    <location>
        <begin position="65"/>
        <end position="89"/>
    </location>
</feature>
<organism evidence="2 3">
    <name type="scientific">Hydnum rufescens UP504</name>
    <dbReference type="NCBI Taxonomy" id="1448309"/>
    <lineage>
        <taxon>Eukaryota</taxon>
        <taxon>Fungi</taxon>
        <taxon>Dikarya</taxon>
        <taxon>Basidiomycota</taxon>
        <taxon>Agaricomycotina</taxon>
        <taxon>Agaricomycetes</taxon>
        <taxon>Cantharellales</taxon>
        <taxon>Hydnaceae</taxon>
        <taxon>Hydnum</taxon>
    </lineage>
</organism>
<name>A0A9P6AN88_9AGAM</name>
<dbReference type="Pfam" id="PF18758">
    <property type="entry name" value="KDZ"/>
    <property type="match status" value="1"/>
</dbReference>
<protein>
    <submittedName>
        <fullName evidence="2">Uncharacterized protein</fullName>
    </submittedName>
</protein>
<dbReference type="OrthoDB" id="2666777at2759"/>
<evidence type="ECO:0000313" key="3">
    <source>
        <dbReference type="Proteomes" id="UP000886523"/>
    </source>
</evidence>
<proteinExistence type="predicted"/>
<evidence type="ECO:0000313" key="2">
    <source>
        <dbReference type="EMBL" id="KAF9508887.1"/>
    </source>
</evidence>
<feature type="compositionally biased region" description="Acidic residues" evidence="1">
    <location>
        <begin position="161"/>
        <end position="170"/>
    </location>
</feature>
<comment type="caution">
    <text evidence="2">The sequence shown here is derived from an EMBL/GenBank/DDBJ whole genome shotgun (WGS) entry which is preliminary data.</text>
</comment>
<reference evidence="2" key="1">
    <citation type="journal article" date="2020" name="Nat. Commun.">
        <title>Large-scale genome sequencing of mycorrhizal fungi provides insights into the early evolution of symbiotic traits.</title>
        <authorList>
            <person name="Miyauchi S."/>
            <person name="Kiss E."/>
            <person name="Kuo A."/>
            <person name="Drula E."/>
            <person name="Kohler A."/>
            <person name="Sanchez-Garcia M."/>
            <person name="Morin E."/>
            <person name="Andreopoulos B."/>
            <person name="Barry K.W."/>
            <person name="Bonito G."/>
            <person name="Buee M."/>
            <person name="Carver A."/>
            <person name="Chen C."/>
            <person name="Cichocki N."/>
            <person name="Clum A."/>
            <person name="Culley D."/>
            <person name="Crous P.W."/>
            <person name="Fauchery L."/>
            <person name="Girlanda M."/>
            <person name="Hayes R.D."/>
            <person name="Keri Z."/>
            <person name="LaButti K."/>
            <person name="Lipzen A."/>
            <person name="Lombard V."/>
            <person name="Magnuson J."/>
            <person name="Maillard F."/>
            <person name="Murat C."/>
            <person name="Nolan M."/>
            <person name="Ohm R.A."/>
            <person name="Pangilinan J."/>
            <person name="Pereira M.F."/>
            <person name="Perotto S."/>
            <person name="Peter M."/>
            <person name="Pfister S."/>
            <person name="Riley R."/>
            <person name="Sitrit Y."/>
            <person name="Stielow J.B."/>
            <person name="Szollosi G."/>
            <person name="Zifcakova L."/>
            <person name="Stursova M."/>
            <person name="Spatafora J.W."/>
            <person name="Tedersoo L."/>
            <person name="Vaario L.M."/>
            <person name="Yamada A."/>
            <person name="Yan M."/>
            <person name="Wang P."/>
            <person name="Xu J."/>
            <person name="Bruns T."/>
            <person name="Baldrian P."/>
            <person name="Vilgalys R."/>
            <person name="Dunand C."/>
            <person name="Henrissat B."/>
            <person name="Grigoriev I.V."/>
            <person name="Hibbett D."/>
            <person name="Nagy L.G."/>
            <person name="Martin F.M."/>
        </authorList>
    </citation>
    <scope>NUCLEOTIDE SEQUENCE</scope>
    <source>
        <strain evidence="2">UP504</strain>
    </source>
</reference>